<dbReference type="GO" id="GO:0071972">
    <property type="term" value="F:peptidoglycan L,D-transpeptidase activity"/>
    <property type="evidence" value="ECO:0007669"/>
    <property type="project" value="TreeGrafter"/>
</dbReference>
<evidence type="ECO:0000313" key="17">
    <source>
        <dbReference type="EMBL" id="PWR21835.1"/>
    </source>
</evidence>
<evidence type="ECO:0000256" key="5">
    <source>
        <dbReference type="ARBA" id="ARBA00022645"/>
    </source>
</evidence>
<dbReference type="InterPro" id="IPR012338">
    <property type="entry name" value="Beta-lactam/transpept-like"/>
</dbReference>
<evidence type="ECO:0000256" key="7">
    <source>
        <dbReference type="ARBA" id="ARBA00022692"/>
    </source>
</evidence>
<dbReference type="RefSeq" id="WP_109920479.1">
    <property type="nucleotide sequence ID" value="NZ_QGLF01000002.1"/>
</dbReference>
<sequence length="636" mass="68848">MSNEKNDNLRAKLFTRRALFLAGGQLALLGVLAGRMYQLQVVDGDKYQTLAEDNRINLRLLAPARGRILDRFGKELATGRQNFRVVLIREQSDDVDATLAGLNAIVPIPEHQLRRVRREMGRVRAFMPVTVLENLAWEEFARVNVHSPELPGIQPDVGETRFYPFGPELAHVIGYVASVSEKDVAEASDPVLQLPGFKIGKNGVERTFDRDLRGKAGASQVEVNAFGRMIRELSRDEGLAGADVVLALDLDLQRFAHQRLGEESGAAVVMDVHTGEVLAMASTPGFDPTPFNVGLSKTEWNALRSNPRNPLINKPIAGQYPPGSTFKMVVGLAALEAGVIQPGYSVFCPGSMQLGTHTFYCWKKGGHGSVDVQAALEQSCDCFFYDVARKLGIDRLAEFSRKFGLGERLGIELPGEKPGLMPTTGWKEKALKKPWLQGETVIAGIGQGYVLATPLQLATMTARLVNGGRAVVPRLAKAPPGSAEAAPSLNIEKRWLDLIGRGMFRVMNTPSGTAFKSRITEPGMQIGGKTGTSQVVRISRAERLSGIRRREEDKPWHERHHALFVGYGPVDNPRYACAVIIEHGGGGGSAAAPVASAILREAMRLDPLSRTALAPGPGSPKAEAGTDGPADGKIRG</sequence>
<dbReference type="GO" id="GO:0009002">
    <property type="term" value="F:serine-type D-Ala-D-Ala carboxypeptidase activity"/>
    <property type="evidence" value="ECO:0007669"/>
    <property type="project" value="InterPro"/>
</dbReference>
<dbReference type="InterPro" id="IPR001460">
    <property type="entry name" value="PCN-bd_Tpept"/>
</dbReference>
<dbReference type="OrthoDB" id="9766847at2"/>
<dbReference type="Gene3D" id="3.40.710.10">
    <property type="entry name" value="DD-peptidase/beta-lactamase superfamily"/>
    <property type="match status" value="1"/>
</dbReference>
<dbReference type="InterPro" id="IPR017790">
    <property type="entry name" value="Penicillin-binding_protein_2"/>
</dbReference>
<dbReference type="Proteomes" id="UP000246077">
    <property type="component" value="Unassembled WGS sequence"/>
</dbReference>
<feature type="domain" description="Penicillin-binding protein dimerisation" evidence="16">
    <location>
        <begin position="62"/>
        <end position="233"/>
    </location>
</feature>
<proteinExistence type="predicted"/>
<dbReference type="SUPFAM" id="SSF56601">
    <property type="entry name" value="beta-lactamase/transpeptidase-like"/>
    <property type="match status" value="1"/>
</dbReference>
<protein>
    <submittedName>
        <fullName evidence="17">Penicillin-binding protein 2</fullName>
    </submittedName>
</protein>
<keyword evidence="3" id="KW-1003">Cell membrane</keyword>
<dbReference type="Pfam" id="PF03717">
    <property type="entry name" value="PBP_dimer"/>
    <property type="match status" value="1"/>
</dbReference>
<dbReference type="NCBIfam" id="TIGR03423">
    <property type="entry name" value="pbp2_mrdA"/>
    <property type="match status" value="1"/>
</dbReference>
<evidence type="ECO:0000256" key="4">
    <source>
        <dbReference type="ARBA" id="ARBA00022519"/>
    </source>
</evidence>
<dbReference type="GO" id="GO:0008360">
    <property type="term" value="P:regulation of cell shape"/>
    <property type="evidence" value="ECO:0007669"/>
    <property type="project" value="UniProtKB-KW"/>
</dbReference>
<evidence type="ECO:0000256" key="8">
    <source>
        <dbReference type="ARBA" id="ARBA00022801"/>
    </source>
</evidence>
<keyword evidence="6" id="KW-0645">Protease</keyword>
<dbReference type="PANTHER" id="PTHR30627">
    <property type="entry name" value="PEPTIDOGLYCAN D,D-TRANSPEPTIDASE"/>
    <property type="match status" value="1"/>
</dbReference>
<evidence type="ECO:0000256" key="3">
    <source>
        <dbReference type="ARBA" id="ARBA00022475"/>
    </source>
</evidence>
<feature type="domain" description="Penicillin-binding protein transpeptidase" evidence="15">
    <location>
        <begin position="265"/>
        <end position="599"/>
    </location>
</feature>
<keyword evidence="18" id="KW-1185">Reference proteome</keyword>
<accession>A0A317E9N0</accession>
<dbReference type="GO" id="GO:0008658">
    <property type="term" value="F:penicillin binding"/>
    <property type="evidence" value="ECO:0007669"/>
    <property type="project" value="InterPro"/>
</dbReference>
<gene>
    <name evidence="17" type="primary">mrdA</name>
    <name evidence="17" type="ORF">DKG75_07555</name>
</gene>
<evidence type="ECO:0000256" key="10">
    <source>
        <dbReference type="ARBA" id="ARBA00022984"/>
    </source>
</evidence>
<keyword evidence="7" id="KW-0812">Transmembrane</keyword>
<dbReference type="Pfam" id="PF00905">
    <property type="entry name" value="Transpeptidase"/>
    <property type="match status" value="1"/>
</dbReference>
<evidence type="ECO:0000259" key="16">
    <source>
        <dbReference type="Pfam" id="PF03717"/>
    </source>
</evidence>
<dbReference type="GO" id="GO:0006508">
    <property type="term" value="P:proteolysis"/>
    <property type="evidence" value="ECO:0007669"/>
    <property type="project" value="UniProtKB-KW"/>
</dbReference>
<dbReference type="SUPFAM" id="SSF56519">
    <property type="entry name" value="Penicillin binding protein dimerisation domain"/>
    <property type="match status" value="1"/>
</dbReference>
<dbReference type="GO" id="GO:0009252">
    <property type="term" value="P:peptidoglycan biosynthetic process"/>
    <property type="evidence" value="ECO:0007669"/>
    <property type="project" value="UniProtKB-KW"/>
</dbReference>
<evidence type="ECO:0000256" key="9">
    <source>
        <dbReference type="ARBA" id="ARBA00022960"/>
    </source>
</evidence>
<keyword evidence="13" id="KW-0961">Cell wall biogenesis/degradation</keyword>
<dbReference type="AlphaFoldDB" id="A0A317E9N0"/>
<keyword evidence="11" id="KW-1133">Transmembrane helix</keyword>
<dbReference type="InterPro" id="IPR050515">
    <property type="entry name" value="Beta-lactam/transpept"/>
</dbReference>
<dbReference type="FunFam" id="3.40.710.10:FF:000024">
    <property type="entry name" value="Penicillin-binding protein 2"/>
    <property type="match status" value="1"/>
</dbReference>
<dbReference type="PANTHER" id="PTHR30627:SF2">
    <property type="entry name" value="PEPTIDOGLYCAN D,D-TRANSPEPTIDASE MRDA"/>
    <property type="match status" value="1"/>
</dbReference>
<comment type="subcellular location">
    <subcellularLocation>
        <location evidence="2">Cell membrane</location>
    </subcellularLocation>
    <subcellularLocation>
        <location evidence="1">Membrane</location>
        <topology evidence="1">Single-pass membrane protein</topology>
    </subcellularLocation>
</comment>
<keyword evidence="5" id="KW-0121">Carboxypeptidase</keyword>
<reference evidence="18" key="1">
    <citation type="submission" date="2018-05" db="EMBL/GenBank/DDBJ databases">
        <title>Zavarzinia sp. HR-AS.</title>
        <authorList>
            <person name="Lee Y."/>
            <person name="Jeon C.O."/>
        </authorList>
    </citation>
    <scope>NUCLEOTIDE SEQUENCE [LARGE SCALE GENOMIC DNA]</scope>
    <source>
        <strain evidence="18">DSM 1231</strain>
    </source>
</reference>
<evidence type="ECO:0000256" key="14">
    <source>
        <dbReference type="SAM" id="MobiDB-lite"/>
    </source>
</evidence>
<evidence type="ECO:0000256" key="13">
    <source>
        <dbReference type="ARBA" id="ARBA00023316"/>
    </source>
</evidence>
<comment type="caution">
    <text evidence="17">The sequence shown here is derived from an EMBL/GenBank/DDBJ whole genome shotgun (WGS) entry which is preliminary data.</text>
</comment>
<organism evidence="17 18">
    <name type="scientific">Zavarzinia compransoris</name>
    <dbReference type="NCBI Taxonomy" id="1264899"/>
    <lineage>
        <taxon>Bacteria</taxon>
        <taxon>Pseudomonadati</taxon>
        <taxon>Pseudomonadota</taxon>
        <taxon>Alphaproteobacteria</taxon>
        <taxon>Rhodospirillales</taxon>
        <taxon>Zavarziniaceae</taxon>
        <taxon>Zavarzinia</taxon>
    </lineage>
</organism>
<keyword evidence="9" id="KW-0133">Cell shape</keyword>
<keyword evidence="10" id="KW-0573">Peptidoglycan synthesis</keyword>
<evidence type="ECO:0000256" key="6">
    <source>
        <dbReference type="ARBA" id="ARBA00022670"/>
    </source>
</evidence>
<dbReference type="Gene3D" id="3.30.1390.30">
    <property type="entry name" value="Penicillin-binding protein 2a, domain 3"/>
    <property type="match status" value="1"/>
</dbReference>
<evidence type="ECO:0000256" key="2">
    <source>
        <dbReference type="ARBA" id="ARBA00004236"/>
    </source>
</evidence>
<keyword evidence="4" id="KW-0997">Cell inner membrane</keyword>
<evidence type="ECO:0000256" key="11">
    <source>
        <dbReference type="ARBA" id="ARBA00022989"/>
    </source>
</evidence>
<evidence type="ECO:0000259" key="15">
    <source>
        <dbReference type="Pfam" id="PF00905"/>
    </source>
</evidence>
<evidence type="ECO:0000256" key="1">
    <source>
        <dbReference type="ARBA" id="ARBA00004167"/>
    </source>
</evidence>
<dbReference type="EMBL" id="QGLF01000002">
    <property type="protein sequence ID" value="PWR21835.1"/>
    <property type="molecule type" value="Genomic_DNA"/>
</dbReference>
<dbReference type="InterPro" id="IPR036138">
    <property type="entry name" value="PBP_dimer_sf"/>
</dbReference>
<keyword evidence="8" id="KW-0378">Hydrolase</keyword>
<name>A0A317E9N0_9PROT</name>
<dbReference type="GO" id="GO:0005886">
    <property type="term" value="C:plasma membrane"/>
    <property type="evidence" value="ECO:0007669"/>
    <property type="project" value="UniProtKB-SubCell"/>
</dbReference>
<feature type="region of interest" description="Disordered" evidence="14">
    <location>
        <begin position="609"/>
        <end position="636"/>
    </location>
</feature>
<dbReference type="InterPro" id="IPR005311">
    <property type="entry name" value="PBP_dimer"/>
</dbReference>
<keyword evidence="12" id="KW-0472">Membrane</keyword>
<evidence type="ECO:0000313" key="18">
    <source>
        <dbReference type="Proteomes" id="UP000246077"/>
    </source>
</evidence>
<dbReference type="Gene3D" id="3.90.1310.10">
    <property type="entry name" value="Penicillin-binding protein 2a (Domain 2)"/>
    <property type="match status" value="1"/>
</dbReference>
<dbReference type="GO" id="GO:0071555">
    <property type="term" value="P:cell wall organization"/>
    <property type="evidence" value="ECO:0007669"/>
    <property type="project" value="UniProtKB-KW"/>
</dbReference>
<evidence type="ECO:0000256" key="12">
    <source>
        <dbReference type="ARBA" id="ARBA00023136"/>
    </source>
</evidence>